<evidence type="ECO:0000256" key="1">
    <source>
        <dbReference type="SAM" id="MobiDB-lite"/>
    </source>
</evidence>
<accession>A0AAV7QIU8</accession>
<evidence type="ECO:0000313" key="3">
    <source>
        <dbReference type="Proteomes" id="UP001066276"/>
    </source>
</evidence>
<evidence type="ECO:0000313" key="2">
    <source>
        <dbReference type="EMBL" id="KAJ1140010.1"/>
    </source>
</evidence>
<reference evidence="2" key="1">
    <citation type="journal article" date="2022" name="bioRxiv">
        <title>Sequencing and chromosome-scale assembly of the giantPleurodeles waltlgenome.</title>
        <authorList>
            <person name="Brown T."/>
            <person name="Elewa A."/>
            <person name="Iarovenko S."/>
            <person name="Subramanian E."/>
            <person name="Araus A.J."/>
            <person name="Petzold A."/>
            <person name="Susuki M."/>
            <person name="Suzuki K.-i.T."/>
            <person name="Hayashi T."/>
            <person name="Toyoda A."/>
            <person name="Oliveira C."/>
            <person name="Osipova E."/>
            <person name="Leigh N.D."/>
            <person name="Simon A."/>
            <person name="Yun M.H."/>
        </authorList>
    </citation>
    <scope>NUCLEOTIDE SEQUENCE</scope>
    <source>
        <strain evidence="2">20211129_DDA</strain>
        <tissue evidence="2">Liver</tissue>
    </source>
</reference>
<keyword evidence="3" id="KW-1185">Reference proteome</keyword>
<proteinExistence type="predicted"/>
<dbReference type="EMBL" id="JANPWB010000010">
    <property type="protein sequence ID" value="KAJ1140010.1"/>
    <property type="molecule type" value="Genomic_DNA"/>
</dbReference>
<dbReference type="AlphaFoldDB" id="A0AAV7QIU8"/>
<comment type="caution">
    <text evidence="2">The sequence shown here is derived from an EMBL/GenBank/DDBJ whole genome shotgun (WGS) entry which is preliminary data.</text>
</comment>
<protein>
    <submittedName>
        <fullName evidence="2">Uncharacterized protein</fullName>
    </submittedName>
</protein>
<dbReference type="Proteomes" id="UP001066276">
    <property type="component" value="Chromosome 6"/>
</dbReference>
<feature type="region of interest" description="Disordered" evidence="1">
    <location>
        <begin position="80"/>
        <end position="107"/>
    </location>
</feature>
<sequence>MEHSCLGAFTIQEWEDEMVSHLSLADPSAIGNPSLASTTCQPDIYFSLEDVRLLLEPRADIMLLYGGGEGERGEQAIRMSHRGTSARMPVVEQVRPPPPFVARRAGDLSIQRPRAIREPPEAAQLF</sequence>
<name>A0AAV7QIU8_PLEWA</name>
<organism evidence="2 3">
    <name type="scientific">Pleurodeles waltl</name>
    <name type="common">Iberian ribbed newt</name>
    <dbReference type="NCBI Taxonomy" id="8319"/>
    <lineage>
        <taxon>Eukaryota</taxon>
        <taxon>Metazoa</taxon>
        <taxon>Chordata</taxon>
        <taxon>Craniata</taxon>
        <taxon>Vertebrata</taxon>
        <taxon>Euteleostomi</taxon>
        <taxon>Amphibia</taxon>
        <taxon>Batrachia</taxon>
        <taxon>Caudata</taxon>
        <taxon>Salamandroidea</taxon>
        <taxon>Salamandridae</taxon>
        <taxon>Pleurodelinae</taxon>
        <taxon>Pleurodeles</taxon>
    </lineage>
</organism>
<gene>
    <name evidence="2" type="ORF">NDU88_006371</name>
</gene>